<dbReference type="Proteomes" id="UP000276603">
    <property type="component" value="Unassembled WGS sequence"/>
</dbReference>
<evidence type="ECO:0000259" key="2">
    <source>
        <dbReference type="Pfam" id="PF05598"/>
    </source>
</evidence>
<protein>
    <recommendedName>
        <fullName evidence="2">Transposase InsH N-terminal domain-containing protein</fullName>
    </recommendedName>
</protein>
<dbReference type="RefSeq" id="WP_120714361.1">
    <property type="nucleotide sequence ID" value="NZ_RBCJ01000006.1"/>
</dbReference>
<sequence length="206" mass="23426">MQGRKNYTEKLFLSFRLSDRVPKDNLYRRLRETLDLRFLYRDTKELYGSTGNPSIDPVVFFKLLITGYLENLPKSRQAGASMESVVPKMPATPMDDHLKKVSEENGATEQRRAKTVSPAHITAPEHELKRVEKHHRNLREGPVQLVGASHKKARLPGNKTHYNPHDPDARISVKPGKAGKPDYRCSMVGGYRGRSHLPYPGGLCRR</sequence>
<evidence type="ECO:0000313" key="4">
    <source>
        <dbReference type="Proteomes" id="UP000276603"/>
    </source>
</evidence>
<dbReference type="InterPro" id="IPR008490">
    <property type="entry name" value="Transposase_InsH_N"/>
</dbReference>
<comment type="caution">
    <text evidence="3">The sequence shown here is derived from an EMBL/GenBank/DDBJ whole genome shotgun (WGS) entry which is preliminary data.</text>
</comment>
<proteinExistence type="predicted"/>
<evidence type="ECO:0000313" key="3">
    <source>
        <dbReference type="EMBL" id="RKN77015.1"/>
    </source>
</evidence>
<gene>
    <name evidence="3" type="ORF">D7Z94_24890</name>
</gene>
<dbReference type="EMBL" id="RBCJ01000006">
    <property type="protein sequence ID" value="RKN77015.1"/>
    <property type="molecule type" value="Genomic_DNA"/>
</dbReference>
<keyword evidence="4" id="KW-1185">Reference proteome</keyword>
<reference evidence="3 4" key="1">
    <citation type="submission" date="2018-10" db="EMBL/GenBank/DDBJ databases">
        <title>Ulvibacterium marinum gen. nov., sp. nov., a novel marine bacterium of the family Flavobacteriaceae, isolated from a culture of the green alga Ulva prolifera.</title>
        <authorList>
            <person name="Zhang Z."/>
        </authorList>
    </citation>
    <scope>NUCLEOTIDE SEQUENCE [LARGE SCALE GENOMIC DNA]</scope>
    <source>
        <strain evidence="3 4">CCMM003</strain>
    </source>
</reference>
<feature type="region of interest" description="Disordered" evidence="1">
    <location>
        <begin position="154"/>
        <end position="179"/>
    </location>
</feature>
<dbReference type="AlphaFoldDB" id="A0A3B0BUE4"/>
<evidence type="ECO:0000256" key="1">
    <source>
        <dbReference type="SAM" id="MobiDB-lite"/>
    </source>
</evidence>
<organism evidence="3 4">
    <name type="scientific">Ulvibacterium marinum</name>
    <dbReference type="NCBI Taxonomy" id="2419782"/>
    <lineage>
        <taxon>Bacteria</taxon>
        <taxon>Pseudomonadati</taxon>
        <taxon>Bacteroidota</taxon>
        <taxon>Flavobacteriia</taxon>
        <taxon>Flavobacteriales</taxon>
        <taxon>Flavobacteriaceae</taxon>
        <taxon>Ulvibacterium</taxon>
    </lineage>
</organism>
<dbReference type="Pfam" id="PF05598">
    <property type="entry name" value="DUF772"/>
    <property type="match status" value="1"/>
</dbReference>
<name>A0A3B0BUE4_9FLAO</name>
<dbReference type="OrthoDB" id="1454687at2"/>
<feature type="domain" description="Transposase InsH N-terminal" evidence="2">
    <location>
        <begin position="16"/>
        <end position="78"/>
    </location>
</feature>
<accession>A0A3B0BUE4</accession>